<protein>
    <submittedName>
        <fullName evidence="1">Uncharacterized protein</fullName>
    </submittedName>
</protein>
<name>A0ACC2N748_9HYME</name>
<organism evidence="1 2">
    <name type="scientific">Eretmocerus hayati</name>
    <dbReference type="NCBI Taxonomy" id="131215"/>
    <lineage>
        <taxon>Eukaryota</taxon>
        <taxon>Metazoa</taxon>
        <taxon>Ecdysozoa</taxon>
        <taxon>Arthropoda</taxon>
        <taxon>Hexapoda</taxon>
        <taxon>Insecta</taxon>
        <taxon>Pterygota</taxon>
        <taxon>Neoptera</taxon>
        <taxon>Endopterygota</taxon>
        <taxon>Hymenoptera</taxon>
        <taxon>Apocrita</taxon>
        <taxon>Proctotrupomorpha</taxon>
        <taxon>Chalcidoidea</taxon>
        <taxon>Aphelinidae</taxon>
        <taxon>Aphelininae</taxon>
        <taxon>Eretmocerus</taxon>
    </lineage>
</organism>
<accession>A0ACC2N748</accession>
<sequence length="190" mass="21967">MIQARHITFNIEYGVYIKALEDSLSKDKHFGKGNYLDIGSKIRKFLTKYSHYTEADHSSFDAHITEEQLKLTHTFYQYCFYHDRKLRALSKKTLRNSCSTRDGVKYKVNGTRMSGDVDTSLGNSLINYAIIEQVLLELGIDGDCIVNGDDSIIFTNQPIPQERAQDLFRKYNQENQRPRFRQLAAPNDSN</sequence>
<reference evidence="1" key="1">
    <citation type="submission" date="2023-04" db="EMBL/GenBank/DDBJ databases">
        <title>A chromosome-level genome assembly of the parasitoid wasp Eretmocerus hayati.</title>
        <authorList>
            <person name="Zhong Y."/>
            <person name="Liu S."/>
            <person name="Liu Y."/>
        </authorList>
    </citation>
    <scope>NUCLEOTIDE SEQUENCE</scope>
    <source>
        <strain evidence="1">ZJU_SS_LIU_2023</strain>
    </source>
</reference>
<comment type="caution">
    <text evidence="1">The sequence shown here is derived from an EMBL/GenBank/DDBJ whole genome shotgun (WGS) entry which is preliminary data.</text>
</comment>
<gene>
    <name evidence="1" type="ORF">QAD02_008568</name>
</gene>
<dbReference type="EMBL" id="CM056744">
    <property type="protein sequence ID" value="KAJ8666906.1"/>
    <property type="molecule type" value="Genomic_DNA"/>
</dbReference>
<keyword evidence="2" id="KW-1185">Reference proteome</keyword>
<evidence type="ECO:0000313" key="2">
    <source>
        <dbReference type="Proteomes" id="UP001239111"/>
    </source>
</evidence>
<proteinExistence type="predicted"/>
<evidence type="ECO:0000313" key="1">
    <source>
        <dbReference type="EMBL" id="KAJ8666906.1"/>
    </source>
</evidence>
<dbReference type="Proteomes" id="UP001239111">
    <property type="component" value="Chromosome 4"/>
</dbReference>